<protein>
    <submittedName>
        <fullName evidence="2">Uncharacterized protein</fullName>
    </submittedName>
</protein>
<dbReference type="Proteomes" id="UP001303115">
    <property type="component" value="Unassembled WGS sequence"/>
</dbReference>
<keyword evidence="3" id="KW-1185">Reference proteome</keyword>
<name>A0AAN6PH93_9PEZI</name>
<dbReference type="AlphaFoldDB" id="A0AAN6PH93"/>
<feature type="chain" id="PRO_5042816054" evidence="1">
    <location>
        <begin position="21"/>
        <end position="89"/>
    </location>
</feature>
<accession>A0AAN6PH93</accession>
<evidence type="ECO:0000256" key="1">
    <source>
        <dbReference type="SAM" id="SignalP"/>
    </source>
</evidence>
<feature type="signal peptide" evidence="1">
    <location>
        <begin position="1"/>
        <end position="20"/>
    </location>
</feature>
<keyword evidence="1" id="KW-0732">Signal</keyword>
<proteinExistence type="predicted"/>
<gene>
    <name evidence="2" type="ORF">C8A01DRAFT_37069</name>
</gene>
<organism evidence="2 3">
    <name type="scientific">Parachaetomium inaequale</name>
    <dbReference type="NCBI Taxonomy" id="2588326"/>
    <lineage>
        <taxon>Eukaryota</taxon>
        <taxon>Fungi</taxon>
        <taxon>Dikarya</taxon>
        <taxon>Ascomycota</taxon>
        <taxon>Pezizomycotina</taxon>
        <taxon>Sordariomycetes</taxon>
        <taxon>Sordariomycetidae</taxon>
        <taxon>Sordariales</taxon>
        <taxon>Chaetomiaceae</taxon>
        <taxon>Parachaetomium</taxon>
    </lineage>
</organism>
<sequence length="89" mass="9887">MRFTSTIAAAVLSLAGGSQAWSQDPRNGIWVANNIMYNIRDMWVHESCTRMNTDTVLSSGSCSYWTDDQGGFYNGHCTMFPGQVLCIQI</sequence>
<comment type="caution">
    <text evidence="2">The sequence shown here is derived from an EMBL/GenBank/DDBJ whole genome shotgun (WGS) entry which is preliminary data.</text>
</comment>
<evidence type="ECO:0000313" key="3">
    <source>
        <dbReference type="Proteomes" id="UP001303115"/>
    </source>
</evidence>
<dbReference type="EMBL" id="MU854414">
    <property type="protein sequence ID" value="KAK4038954.1"/>
    <property type="molecule type" value="Genomic_DNA"/>
</dbReference>
<evidence type="ECO:0000313" key="2">
    <source>
        <dbReference type="EMBL" id="KAK4038954.1"/>
    </source>
</evidence>
<reference evidence="3" key="1">
    <citation type="journal article" date="2023" name="Mol. Phylogenet. Evol.">
        <title>Genome-scale phylogeny and comparative genomics of the fungal order Sordariales.</title>
        <authorList>
            <person name="Hensen N."/>
            <person name="Bonometti L."/>
            <person name="Westerberg I."/>
            <person name="Brannstrom I.O."/>
            <person name="Guillou S."/>
            <person name="Cros-Aarteil S."/>
            <person name="Calhoun S."/>
            <person name="Haridas S."/>
            <person name="Kuo A."/>
            <person name="Mondo S."/>
            <person name="Pangilinan J."/>
            <person name="Riley R."/>
            <person name="LaButti K."/>
            <person name="Andreopoulos B."/>
            <person name="Lipzen A."/>
            <person name="Chen C."/>
            <person name="Yan M."/>
            <person name="Daum C."/>
            <person name="Ng V."/>
            <person name="Clum A."/>
            <person name="Steindorff A."/>
            <person name="Ohm R.A."/>
            <person name="Martin F."/>
            <person name="Silar P."/>
            <person name="Natvig D.O."/>
            <person name="Lalanne C."/>
            <person name="Gautier V."/>
            <person name="Ament-Velasquez S.L."/>
            <person name="Kruys A."/>
            <person name="Hutchinson M.I."/>
            <person name="Powell A.J."/>
            <person name="Barry K."/>
            <person name="Miller A.N."/>
            <person name="Grigoriev I.V."/>
            <person name="Debuchy R."/>
            <person name="Gladieux P."/>
            <person name="Hiltunen Thoren M."/>
            <person name="Johannesson H."/>
        </authorList>
    </citation>
    <scope>NUCLEOTIDE SEQUENCE [LARGE SCALE GENOMIC DNA]</scope>
    <source>
        <strain evidence="3">CBS 284.82</strain>
    </source>
</reference>